<dbReference type="PANTHER" id="PTHR30024">
    <property type="entry name" value="ALIPHATIC SULFONATES-BINDING PROTEIN-RELATED"/>
    <property type="match status" value="1"/>
</dbReference>
<dbReference type="SUPFAM" id="SSF53850">
    <property type="entry name" value="Periplasmic binding protein-like II"/>
    <property type="match status" value="1"/>
</dbReference>
<evidence type="ECO:0000259" key="5">
    <source>
        <dbReference type="Pfam" id="PF09084"/>
    </source>
</evidence>
<reference evidence="6" key="1">
    <citation type="submission" date="2021-04" db="EMBL/GenBank/DDBJ databases">
        <title>Oceanospirillales bacteria with DddD are important DMSP degraders in coastal seawater.</title>
        <authorList>
            <person name="Liu J."/>
        </authorList>
    </citation>
    <scope>NUCLEOTIDE SEQUENCE</scope>
    <source>
        <strain evidence="6">D13-1</strain>
    </source>
</reference>
<sequence>MIRRFSNSRNTGRRLGSALLLSGAMSILGTQALAADLTVAYFPGWPTTHQLGQDKGWFEQELGMEVDFREFDTGAAMAAAMLSGDVQIAYSMGVIPFTIAVTQGAPLDLVGIAVTYSENDNCVVRDGSGVDTPADLAGKVVGVPFGTVSHYKMLKTFEKLDVDLSSVRVVDMAPPDVAAAMTRGDVDMGCGWEPALSRMLENGRLLVSAQEQESWGLKVFDIIAVNREYAAEHPDRISAFLSVVDKSTDYVAANPEESLSTISRQAGISEDQTRSIMAKFGFPKRDEQLSDAWMGRDVETFIKGVADVMQANGELPKALDDYAAFIKPEFYANSAAR</sequence>
<gene>
    <name evidence="6" type="ORF">KDW95_13070</name>
</gene>
<evidence type="ECO:0000313" key="7">
    <source>
        <dbReference type="Proteomes" id="UP001058461"/>
    </source>
</evidence>
<evidence type="ECO:0000256" key="4">
    <source>
        <dbReference type="SAM" id="SignalP"/>
    </source>
</evidence>
<dbReference type="PANTHER" id="PTHR30024:SF47">
    <property type="entry name" value="TAURINE-BINDING PERIPLASMIC PROTEIN"/>
    <property type="match status" value="1"/>
</dbReference>
<evidence type="ECO:0000256" key="3">
    <source>
        <dbReference type="ARBA" id="ARBA00022729"/>
    </source>
</evidence>
<evidence type="ECO:0000256" key="2">
    <source>
        <dbReference type="ARBA" id="ARBA00010742"/>
    </source>
</evidence>
<proteinExistence type="inferred from homology"/>
<accession>A0ABY5HG66</accession>
<dbReference type="EMBL" id="CP073347">
    <property type="protein sequence ID" value="UTW10235.1"/>
    <property type="molecule type" value="Genomic_DNA"/>
</dbReference>
<comment type="subcellular location">
    <subcellularLocation>
        <location evidence="1">Periplasm</location>
    </subcellularLocation>
</comment>
<keyword evidence="3 4" id="KW-0732">Signal</keyword>
<feature type="signal peptide" evidence="4">
    <location>
        <begin position="1"/>
        <end position="34"/>
    </location>
</feature>
<feature type="chain" id="PRO_5046879735" evidence="4">
    <location>
        <begin position="35"/>
        <end position="337"/>
    </location>
</feature>
<dbReference type="Gene3D" id="3.40.190.10">
    <property type="entry name" value="Periplasmic binding protein-like II"/>
    <property type="match status" value="2"/>
</dbReference>
<dbReference type="RefSeq" id="WP_255852269.1">
    <property type="nucleotide sequence ID" value="NZ_CP073347.1"/>
</dbReference>
<evidence type="ECO:0000313" key="6">
    <source>
        <dbReference type="EMBL" id="UTW10235.1"/>
    </source>
</evidence>
<dbReference type="Proteomes" id="UP001058461">
    <property type="component" value="Chromosome"/>
</dbReference>
<dbReference type="InterPro" id="IPR015168">
    <property type="entry name" value="SsuA/THI5"/>
</dbReference>
<protein>
    <submittedName>
        <fullName evidence="6">ABC transporter substrate-binding protein</fullName>
    </submittedName>
</protein>
<organism evidence="6 7">
    <name type="scientific">Marinobacterium rhizophilum</name>
    <dbReference type="NCBI Taxonomy" id="420402"/>
    <lineage>
        <taxon>Bacteria</taxon>
        <taxon>Pseudomonadati</taxon>
        <taxon>Pseudomonadota</taxon>
        <taxon>Gammaproteobacteria</taxon>
        <taxon>Oceanospirillales</taxon>
        <taxon>Oceanospirillaceae</taxon>
        <taxon>Marinobacterium</taxon>
    </lineage>
</organism>
<comment type="similarity">
    <text evidence="2">Belongs to the bacterial solute-binding protein SsuA/TauA family.</text>
</comment>
<dbReference type="Pfam" id="PF09084">
    <property type="entry name" value="NMT1"/>
    <property type="match status" value="1"/>
</dbReference>
<feature type="domain" description="SsuA/THI5-like" evidence="5">
    <location>
        <begin position="52"/>
        <end position="257"/>
    </location>
</feature>
<keyword evidence="7" id="KW-1185">Reference proteome</keyword>
<name>A0ABY5HG66_9GAMM</name>
<evidence type="ECO:0000256" key="1">
    <source>
        <dbReference type="ARBA" id="ARBA00004418"/>
    </source>
</evidence>